<dbReference type="AlphaFoldDB" id="A0A6P2IZB7"/>
<evidence type="ECO:0000313" key="7">
    <source>
        <dbReference type="Proteomes" id="UP000494261"/>
    </source>
</evidence>
<dbReference type="PANTHER" id="PTHR43317:SF1">
    <property type="entry name" value="THERMOSPERMINE SYNTHASE ACAULIS5"/>
    <property type="match status" value="1"/>
</dbReference>
<evidence type="ECO:0000313" key="6">
    <source>
        <dbReference type="EMBL" id="VWB34265.1"/>
    </source>
</evidence>
<dbReference type="PROSITE" id="PS51006">
    <property type="entry name" value="PABS_2"/>
    <property type="match status" value="1"/>
</dbReference>
<dbReference type="Gene3D" id="3.40.50.150">
    <property type="entry name" value="Vaccinia Virus protein VP39"/>
    <property type="match status" value="1"/>
</dbReference>
<evidence type="ECO:0000256" key="1">
    <source>
        <dbReference type="ARBA" id="ARBA00007867"/>
    </source>
</evidence>
<gene>
    <name evidence="6" type="ORF">BLA13014_01368</name>
</gene>
<evidence type="ECO:0000256" key="2">
    <source>
        <dbReference type="ARBA" id="ARBA00022679"/>
    </source>
</evidence>
<reference evidence="6 7" key="1">
    <citation type="submission" date="2019-09" db="EMBL/GenBank/DDBJ databases">
        <authorList>
            <person name="Depoorter E."/>
        </authorList>
    </citation>
    <scope>NUCLEOTIDE SEQUENCE [LARGE SCALE GENOMIC DNA]</scope>
    <source>
        <strain evidence="6">LMG 13014</strain>
    </source>
</reference>
<evidence type="ECO:0000256" key="4">
    <source>
        <dbReference type="PROSITE-ProRule" id="PRU00354"/>
    </source>
</evidence>
<dbReference type="GO" id="GO:0006596">
    <property type="term" value="P:polyamine biosynthetic process"/>
    <property type="evidence" value="ECO:0007669"/>
    <property type="project" value="UniProtKB-UniRule"/>
</dbReference>
<evidence type="ECO:0000259" key="5">
    <source>
        <dbReference type="PROSITE" id="PS51006"/>
    </source>
</evidence>
<dbReference type="PANTHER" id="PTHR43317">
    <property type="entry name" value="THERMOSPERMINE SYNTHASE ACAULIS5"/>
    <property type="match status" value="1"/>
</dbReference>
<proteinExistence type="inferred from homology"/>
<name>A0A6P2IZB7_9BURK</name>
<dbReference type="EMBL" id="CABVQC010000006">
    <property type="protein sequence ID" value="VWB34265.1"/>
    <property type="molecule type" value="Genomic_DNA"/>
</dbReference>
<feature type="domain" description="PABS" evidence="5">
    <location>
        <begin position="7"/>
        <end position="235"/>
    </location>
</feature>
<feature type="active site" description="Proton acceptor" evidence="4">
    <location>
        <position position="157"/>
    </location>
</feature>
<evidence type="ECO:0000256" key="3">
    <source>
        <dbReference type="ARBA" id="ARBA00023115"/>
    </source>
</evidence>
<dbReference type="Proteomes" id="UP000494261">
    <property type="component" value="Unassembled WGS sequence"/>
</dbReference>
<dbReference type="Pfam" id="PF01564">
    <property type="entry name" value="Spermine_synth"/>
    <property type="match status" value="1"/>
</dbReference>
<keyword evidence="2 4" id="KW-0808">Transferase</keyword>
<keyword evidence="3 4" id="KW-0620">Polyamine biosynthesis</keyword>
<dbReference type="InterPro" id="IPR030374">
    <property type="entry name" value="PABS"/>
</dbReference>
<dbReference type="SUPFAM" id="SSF53335">
    <property type="entry name" value="S-adenosyl-L-methionine-dependent methyltransferases"/>
    <property type="match status" value="1"/>
</dbReference>
<dbReference type="InterPro" id="IPR029063">
    <property type="entry name" value="SAM-dependent_MTases_sf"/>
</dbReference>
<comment type="similarity">
    <text evidence="1">Belongs to the spermidine/spermine synthase family.</text>
</comment>
<dbReference type="NCBIfam" id="NF037959">
    <property type="entry name" value="MFS_SpdSyn"/>
    <property type="match status" value="1"/>
</dbReference>
<sequence length="278" mass="31602">MKGSSFDVLKHGSVTKTKVHEKKRAKKKYHHVTPMVIENDETISLYFDSTAVQSTMLLDDPYVLTLGYTRTMMGFLLFNSNPRRISMIGLGGGSLAKYCYRHLPDTEIVVIEINPEVIALRDRFSIPTDDQRFQILCDDAAHYVKVKSQRPDVLIVDGYDVDGLPEELGSRAFYQACYRHLSDDGMLVMNLITDDPDFHRYLSALRGIFADAITLVPSEDSDSNVTVFAWKGAQRLPSLADMLDRARTLASGHTVNLHATATRIEYGKRFNWKRYDQR</sequence>
<dbReference type="GO" id="GO:0016740">
    <property type="term" value="F:transferase activity"/>
    <property type="evidence" value="ECO:0007669"/>
    <property type="project" value="UniProtKB-UniRule"/>
</dbReference>
<protein>
    <submittedName>
        <fullName evidence="6">Spermidine synthase</fullName>
    </submittedName>
</protein>
<organism evidence="6 7">
    <name type="scientific">Burkholderia aenigmatica</name>
    <dbReference type="NCBI Taxonomy" id="2015348"/>
    <lineage>
        <taxon>Bacteria</taxon>
        <taxon>Pseudomonadati</taxon>
        <taxon>Pseudomonadota</taxon>
        <taxon>Betaproteobacteria</taxon>
        <taxon>Burkholderiales</taxon>
        <taxon>Burkholderiaceae</taxon>
        <taxon>Burkholderia</taxon>
        <taxon>Burkholderia cepacia complex</taxon>
    </lineage>
</organism>
<accession>A0A6P2IZB7</accession>